<protein>
    <submittedName>
        <fullName evidence="2">Uncharacterized protein</fullName>
    </submittedName>
</protein>
<organism evidence="2 3">
    <name type="scientific">Pedobacter hiemivivus</name>
    <dbReference type="NCBI Taxonomy" id="2530454"/>
    <lineage>
        <taxon>Bacteria</taxon>
        <taxon>Pseudomonadati</taxon>
        <taxon>Bacteroidota</taxon>
        <taxon>Sphingobacteriia</taxon>
        <taxon>Sphingobacteriales</taxon>
        <taxon>Sphingobacteriaceae</taxon>
        <taxon>Pedobacter</taxon>
    </lineage>
</organism>
<proteinExistence type="predicted"/>
<dbReference type="EMBL" id="SWDX01000001">
    <property type="protein sequence ID" value="TKC65014.1"/>
    <property type="molecule type" value="Genomic_DNA"/>
</dbReference>
<feature type="transmembrane region" description="Helical" evidence="1">
    <location>
        <begin position="9"/>
        <end position="27"/>
    </location>
</feature>
<sequence length="101" mass="10805">MATSNTSKFVLKISILLIPYIMLSLILHDGGPGGGVGGGGYDLSGLVYGLLLFAVTIIWLIWMGISYAVSKTAAGKKLHLRLLIIGLIALIAAWFITPRMF</sequence>
<reference evidence="2 3" key="1">
    <citation type="submission" date="2019-04" db="EMBL/GenBank/DDBJ databases">
        <title>Pedobacter sp. RP-1-16 sp. nov., isolated from Arctic soil.</title>
        <authorList>
            <person name="Dahal R.H."/>
            <person name="Kim D.-U."/>
        </authorList>
    </citation>
    <scope>NUCLEOTIDE SEQUENCE [LARGE SCALE GENOMIC DNA]</scope>
    <source>
        <strain evidence="2 3">RP-1-16</strain>
    </source>
</reference>
<accession>A0A4U1GLY3</accession>
<dbReference type="Proteomes" id="UP000309594">
    <property type="component" value="Unassembled WGS sequence"/>
</dbReference>
<feature type="transmembrane region" description="Helical" evidence="1">
    <location>
        <begin position="80"/>
        <end position="97"/>
    </location>
</feature>
<evidence type="ECO:0000256" key="1">
    <source>
        <dbReference type="SAM" id="Phobius"/>
    </source>
</evidence>
<keyword evidence="1" id="KW-1133">Transmembrane helix</keyword>
<dbReference type="AlphaFoldDB" id="A0A4U1GLY3"/>
<dbReference type="RefSeq" id="WP_205945815.1">
    <property type="nucleotide sequence ID" value="NZ_SWDX01000001.1"/>
</dbReference>
<keyword evidence="1" id="KW-0472">Membrane</keyword>
<keyword evidence="1" id="KW-0812">Transmembrane</keyword>
<comment type="caution">
    <text evidence="2">The sequence shown here is derived from an EMBL/GenBank/DDBJ whole genome shotgun (WGS) entry which is preliminary data.</text>
</comment>
<evidence type="ECO:0000313" key="3">
    <source>
        <dbReference type="Proteomes" id="UP000309594"/>
    </source>
</evidence>
<feature type="transmembrane region" description="Helical" evidence="1">
    <location>
        <begin position="47"/>
        <end position="68"/>
    </location>
</feature>
<gene>
    <name evidence="2" type="ORF">FBD94_00175</name>
</gene>
<name>A0A4U1GLY3_9SPHI</name>
<evidence type="ECO:0000313" key="2">
    <source>
        <dbReference type="EMBL" id="TKC65014.1"/>
    </source>
</evidence>